<protein>
    <recommendedName>
        <fullName evidence="4">DUF4878 domain-containing protein</fullName>
    </recommendedName>
</protein>
<dbReference type="AlphaFoldDB" id="A0A1F5E523"/>
<name>A0A1F5E523_9BACT</name>
<evidence type="ECO:0000313" key="2">
    <source>
        <dbReference type="EMBL" id="OGD62473.1"/>
    </source>
</evidence>
<evidence type="ECO:0000313" key="3">
    <source>
        <dbReference type="Proteomes" id="UP000177006"/>
    </source>
</evidence>
<keyword evidence="1" id="KW-0472">Membrane</keyword>
<proteinExistence type="predicted"/>
<reference evidence="2 3" key="1">
    <citation type="journal article" date="2016" name="Nat. Commun.">
        <title>Thousands of microbial genomes shed light on interconnected biogeochemical processes in an aquifer system.</title>
        <authorList>
            <person name="Anantharaman K."/>
            <person name="Brown C.T."/>
            <person name="Hug L.A."/>
            <person name="Sharon I."/>
            <person name="Castelle C.J."/>
            <person name="Probst A.J."/>
            <person name="Thomas B.C."/>
            <person name="Singh A."/>
            <person name="Wilkins M.J."/>
            <person name="Karaoz U."/>
            <person name="Brodie E.L."/>
            <person name="Williams K.H."/>
            <person name="Hubbard S.S."/>
            <person name="Banfield J.F."/>
        </authorList>
    </citation>
    <scope>NUCLEOTIDE SEQUENCE [LARGE SCALE GENOMIC DNA]</scope>
</reference>
<sequence length="177" mass="19620">MKKTEQLKIIVGFIVIFVLGIGIWYWLSHRIQPTTSLPLLSTFNFSPIPQAVPPQTSAYPNQPVKEQAKQVIQNFMDNFIKGFPPNLNEGAIMAALNLLSTRARASISQIGPSPSAALASFVGIQNAPDQGYTIDQIFEDKGTATVETTWKYGSGNVQKTFSLVFEDNRWKIDSISR</sequence>
<keyword evidence="1" id="KW-1133">Transmembrane helix</keyword>
<dbReference type="Proteomes" id="UP000177006">
    <property type="component" value="Unassembled WGS sequence"/>
</dbReference>
<evidence type="ECO:0000256" key="1">
    <source>
        <dbReference type="SAM" id="Phobius"/>
    </source>
</evidence>
<dbReference type="EMBL" id="MEZK01000021">
    <property type="protein sequence ID" value="OGD62473.1"/>
    <property type="molecule type" value="Genomic_DNA"/>
</dbReference>
<organism evidence="2 3">
    <name type="scientific">Candidatus Beckwithbacteria bacterium RBG_13_42_9</name>
    <dbReference type="NCBI Taxonomy" id="1797457"/>
    <lineage>
        <taxon>Bacteria</taxon>
        <taxon>Candidatus Beckwithiibacteriota</taxon>
    </lineage>
</organism>
<comment type="caution">
    <text evidence="2">The sequence shown here is derived from an EMBL/GenBank/DDBJ whole genome shotgun (WGS) entry which is preliminary data.</text>
</comment>
<accession>A0A1F5E523</accession>
<keyword evidence="1" id="KW-0812">Transmembrane</keyword>
<evidence type="ECO:0008006" key="4">
    <source>
        <dbReference type="Google" id="ProtNLM"/>
    </source>
</evidence>
<feature type="transmembrane region" description="Helical" evidence="1">
    <location>
        <begin position="7"/>
        <end position="27"/>
    </location>
</feature>
<gene>
    <name evidence="2" type="ORF">A2160_00105</name>
</gene>